<comment type="subcellular location">
    <subcellularLocation>
        <location evidence="3">Cytoplasm</location>
    </subcellularLocation>
</comment>
<dbReference type="CDD" id="cd01335">
    <property type="entry name" value="Radical_SAM"/>
    <property type="match status" value="1"/>
</dbReference>
<proteinExistence type="inferred from homology"/>
<comment type="similarity">
    <text evidence="1">Belongs to the anaerobic coproporphyrinogen-III oxidase family. HemW subfamily.</text>
</comment>
<dbReference type="InterPro" id="IPR034505">
    <property type="entry name" value="Coproporphyrinogen-III_oxidase"/>
</dbReference>
<dbReference type="Proteomes" id="UP000242243">
    <property type="component" value="Unassembled WGS sequence"/>
</dbReference>
<evidence type="ECO:0000256" key="2">
    <source>
        <dbReference type="ARBA" id="ARBA00017228"/>
    </source>
</evidence>
<dbReference type="InterPro" id="IPR058240">
    <property type="entry name" value="rSAM_sf"/>
</dbReference>
<keyword evidence="3" id="KW-0143">Chaperone</keyword>
<dbReference type="InterPro" id="IPR010723">
    <property type="entry name" value="HemN_C"/>
</dbReference>
<dbReference type="GO" id="GO:0046872">
    <property type="term" value="F:metal ion binding"/>
    <property type="evidence" value="ECO:0007669"/>
    <property type="project" value="UniProtKB-UniRule"/>
</dbReference>
<dbReference type="SFLD" id="SFLDF00288">
    <property type="entry name" value="HemN-like__clustered_with_nucl"/>
    <property type="match status" value="1"/>
</dbReference>
<dbReference type="GO" id="GO:0005737">
    <property type="term" value="C:cytoplasm"/>
    <property type="evidence" value="ECO:0007669"/>
    <property type="project" value="UniProtKB-SubCell"/>
</dbReference>
<dbReference type="Pfam" id="PF04055">
    <property type="entry name" value="Radical_SAM"/>
    <property type="match status" value="1"/>
</dbReference>
<dbReference type="GO" id="GO:0006779">
    <property type="term" value="P:porphyrin-containing compound biosynthetic process"/>
    <property type="evidence" value="ECO:0007669"/>
    <property type="project" value="InterPro"/>
</dbReference>
<evidence type="ECO:0000313" key="5">
    <source>
        <dbReference type="EMBL" id="SFO88979.1"/>
    </source>
</evidence>
<dbReference type="SFLD" id="SFLDS00029">
    <property type="entry name" value="Radical_SAM"/>
    <property type="match status" value="1"/>
</dbReference>
<dbReference type="SUPFAM" id="SSF102114">
    <property type="entry name" value="Radical SAM enzymes"/>
    <property type="match status" value="1"/>
</dbReference>
<dbReference type="InterPro" id="IPR023404">
    <property type="entry name" value="rSAM_horseshoe"/>
</dbReference>
<reference evidence="5 6" key="1">
    <citation type="submission" date="2016-10" db="EMBL/GenBank/DDBJ databases">
        <authorList>
            <person name="de Groot N.N."/>
        </authorList>
    </citation>
    <scope>NUCLEOTIDE SEQUENCE [LARGE SCALE GENOMIC DNA]</scope>
    <source>
        <strain evidence="5 6">DSM 17073</strain>
    </source>
</reference>
<dbReference type="SFLD" id="SFLDF00562">
    <property type="entry name" value="HemN-like__clustered_with_heat"/>
    <property type="match status" value="1"/>
</dbReference>
<dbReference type="InterPro" id="IPR004559">
    <property type="entry name" value="HemW-like"/>
</dbReference>
<evidence type="ECO:0000256" key="3">
    <source>
        <dbReference type="RuleBase" id="RU364116"/>
    </source>
</evidence>
<gene>
    <name evidence="5" type="ORF">SAMN05421839_10161</name>
</gene>
<dbReference type="GO" id="GO:0051539">
    <property type="term" value="F:4 iron, 4 sulfur cluster binding"/>
    <property type="evidence" value="ECO:0007669"/>
    <property type="project" value="UniProtKB-UniRule"/>
</dbReference>
<dbReference type="GO" id="GO:0004109">
    <property type="term" value="F:coproporphyrinogen oxidase activity"/>
    <property type="evidence" value="ECO:0007669"/>
    <property type="project" value="InterPro"/>
</dbReference>
<dbReference type="Pfam" id="PF06969">
    <property type="entry name" value="HemN_C"/>
    <property type="match status" value="1"/>
</dbReference>
<evidence type="ECO:0000259" key="4">
    <source>
        <dbReference type="PROSITE" id="PS51918"/>
    </source>
</evidence>
<accession>A0A1I5KV25</accession>
<dbReference type="AlphaFoldDB" id="A0A1I5KV25"/>
<keyword evidence="3" id="KW-0411">Iron-sulfur</keyword>
<dbReference type="NCBIfam" id="TIGR00539">
    <property type="entry name" value="hemN_rel"/>
    <property type="match status" value="1"/>
</dbReference>
<dbReference type="PANTHER" id="PTHR13932:SF5">
    <property type="entry name" value="RADICAL S-ADENOSYL METHIONINE DOMAIN-CONTAINING PROTEIN 1, MITOCHONDRIAL"/>
    <property type="match status" value="1"/>
</dbReference>
<keyword evidence="3" id="KW-0408">Iron</keyword>
<keyword evidence="3" id="KW-0963">Cytoplasm</keyword>
<keyword evidence="3" id="KW-0004">4Fe-4S</keyword>
<dbReference type="SMART" id="SM00729">
    <property type="entry name" value="Elp3"/>
    <property type="match status" value="1"/>
</dbReference>
<dbReference type="InterPro" id="IPR007197">
    <property type="entry name" value="rSAM"/>
</dbReference>
<organism evidence="5 6">
    <name type="scientific">Halolactibacillus halophilus</name>
    <dbReference type="NCBI Taxonomy" id="306540"/>
    <lineage>
        <taxon>Bacteria</taxon>
        <taxon>Bacillati</taxon>
        <taxon>Bacillota</taxon>
        <taxon>Bacilli</taxon>
        <taxon>Bacillales</taxon>
        <taxon>Bacillaceae</taxon>
        <taxon>Halolactibacillus</taxon>
    </lineage>
</organism>
<keyword evidence="3" id="KW-0479">Metal-binding</keyword>
<dbReference type="InterPro" id="IPR006638">
    <property type="entry name" value="Elp3/MiaA/NifB-like_rSAM"/>
</dbReference>
<dbReference type="EMBL" id="FOXC01000001">
    <property type="protein sequence ID" value="SFO88979.1"/>
    <property type="molecule type" value="Genomic_DNA"/>
</dbReference>
<dbReference type="SFLD" id="SFLDG01065">
    <property type="entry name" value="anaerobic_coproporphyrinogen-I"/>
    <property type="match status" value="1"/>
</dbReference>
<sequence length="388" mass="45154">MMITSTYVHIPFCEKICHYCDFTKFFYEEQMADDYLDALEKEIAYYIHTDQQTMRTIYVGGGTPTALNERQLERLLQMLQRFFNVADCLEYTFEANPGDLNEAKIKLLKTYGVNRISMGVQVFDNALLEELGRLHRISDVDDNIAALQKHGLTNISIDLMYGLPNQTLQGFEQSLDRALSYDLPHYSSYSLQIEPKTVFYQRYMKGKLHKAPEELEASMFELLLKKMTEHGKFQYEVSNFGEPGFESQHNLTYWDNQYYYGFGAGASGYLPHERYINNRPFPAYLKAATERGEAVLNRDEITIKEEIEEQMFLGLRKRSGVSRNVFFKRFGFHYDALYQEAIAELVEKTWVEDDGEAIRMTDHGQLFGNSVFQAFLLPDALDINKYLK</sequence>
<dbReference type="PANTHER" id="PTHR13932">
    <property type="entry name" value="COPROPORPHYRINIGEN III OXIDASE"/>
    <property type="match status" value="1"/>
</dbReference>
<dbReference type="SFLD" id="SFLDG01082">
    <property type="entry name" value="B12-binding_domain_containing"/>
    <property type="match status" value="1"/>
</dbReference>
<evidence type="ECO:0000313" key="6">
    <source>
        <dbReference type="Proteomes" id="UP000242243"/>
    </source>
</evidence>
<feature type="domain" description="Radical SAM core" evidence="4">
    <location>
        <begin position="1"/>
        <end position="233"/>
    </location>
</feature>
<name>A0A1I5KV25_9BACI</name>
<dbReference type="PROSITE" id="PS51918">
    <property type="entry name" value="RADICAL_SAM"/>
    <property type="match status" value="1"/>
</dbReference>
<keyword evidence="3" id="KW-0949">S-adenosyl-L-methionine</keyword>
<dbReference type="STRING" id="306540.SAMN05421839_10161"/>
<keyword evidence="3" id="KW-0349">Heme</keyword>
<dbReference type="Gene3D" id="3.80.30.20">
    <property type="entry name" value="tm_1862 like domain"/>
    <property type="match status" value="1"/>
</dbReference>
<evidence type="ECO:0000256" key="1">
    <source>
        <dbReference type="ARBA" id="ARBA00006100"/>
    </source>
</evidence>
<comment type="function">
    <text evidence="3">Probably acts as a heme chaperone, transferring heme to an unknown acceptor. Binds one molecule of heme per monomer, possibly covalently. Binds 1 [4Fe-4S] cluster. The cluster is coordinated with 3 cysteines and an exchangeable S-adenosyl-L-methionine.</text>
</comment>
<protein>
    <recommendedName>
        <fullName evidence="2 3">Heme chaperone HemW</fullName>
    </recommendedName>
</protein>